<evidence type="ECO:0000256" key="1">
    <source>
        <dbReference type="SAM" id="MobiDB-lite"/>
    </source>
</evidence>
<dbReference type="AlphaFoldDB" id="A0A834SN50"/>
<reference evidence="2" key="1">
    <citation type="submission" date="2020-09" db="EMBL/GenBank/DDBJ databases">
        <title>Genome-Enabled Discovery of Anthraquinone Biosynthesis in Senna tora.</title>
        <authorList>
            <person name="Kang S.-H."/>
            <person name="Pandey R.P."/>
            <person name="Lee C.-M."/>
            <person name="Sim J.-S."/>
            <person name="Jeong J.-T."/>
            <person name="Choi B.-S."/>
            <person name="Jung M."/>
            <person name="Ginzburg D."/>
            <person name="Zhao K."/>
            <person name="Won S.Y."/>
            <person name="Oh T.-J."/>
            <person name="Yu Y."/>
            <person name="Kim N.-H."/>
            <person name="Lee O.R."/>
            <person name="Lee T.-H."/>
            <person name="Bashyal P."/>
            <person name="Kim T.-S."/>
            <person name="Lee W.-H."/>
            <person name="Kawkins C."/>
            <person name="Kim C.-K."/>
            <person name="Kim J.S."/>
            <person name="Ahn B.O."/>
            <person name="Rhee S.Y."/>
            <person name="Sohng J.K."/>
        </authorList>
    </citation>
    <scope>NUCLEOTIDE SEQUENCE</scope>
    <source>
        <tissue evidence="2">Leaf</tissue>
    </source>
</reference>
<organism evidence="2 3">
    <name type="scientific">Senna tora</name>
    <dbReference type="NCBI Taxonomy" id="362788"/>
    <lineage>
        <taxon>Eukaryota</taxon>
        <taxon>Viridiplantae</taxon>
        <taxon>Streptophyta</taxon>
        <taxon>Embryophyta</taxon>
        <taxon>Tracheophyta</taxon>
        <taxon>Spermatophyta</taxon>
        <taxon>Magnoliopsida</taxon>
        <taxon>eudicotyledons</taxon>
        <taxon>Gunneridae</taxon>
        <taxon>Pentapetalae</taxon>
        <taxon>rosids</taxon>
        <taxon>fabids</taxon>
        <taxon>Fabales</taxon>
        <taxon>Fabaceae</taxon>
        <taxon>Caesalpinioideae</taxon>
        <taxon>Cassia clade</taxon>
        <taxon>Senna</taxon>
    </lineage>
</organism>
<accession>A0A834SN50</accession>
<name>A0A834SN50_9FABA</name>
<evidence type="ECO:0000313" key="3">
    <source>
        <dbReference type="Proteomes" id="UP000634136"/>
    </source>
</evidence>
<protein>
    <submittedName>
        <fullName evidence="2">Uncharacterized protein</fullName>
    </submittedName>
</protein>
<gene>
    <name evidence="2" type="ORF">G2W53_037884</name>
</gene>
<keyword evidence="3" id="KW-1185">Reference proteome</keyword>
<feature type="compositionally biased region" description="Acidic residues" evidence="1">
    <location>
        <begin position="16"/>
        <end position="27"/>
    </location>
</feature>
<proteinExistence type="predicted"/>
<sequence length="27" mass="2936">MEAGGGSYRFSHFSSVEEEDLGLESQS</sequence>
<comment type="caution">
    <text evidence="2">The sequence shown here is derived from an EMBL/GenBank/DDBJ whole genome shotgun (WGS) entry which is preliminary data.</text>
</comment>
<evidence type="ECO:0000313" key="2">
    <source>
        <dbReference type="EMBL" id="KAF7805723.1"/>
    </source>
</evidence>
<dbReference type="Proteomes" id="UP000634136">
    <property type="component" value="Unassembled WGS sequence"/>
</dbReference>
<feature type="region of interest" description="Disordered" evidence="1">
    <location>
        <begin position="1"/>
        <end position="27"/>
    </location>
</feature>
<dbReference type="EMBL" id="JAAIUW010000012">
    <property type="protein sequence ID" value="KAF7805723.1"/>
    <property type="molecule type" value="Genomic_DNA"/>
</dbReference>